<feature type="domain" description="Chemotaxis methyl-accepting receptor HlyB-like 4HB MCP" evidence="2">
    <location>
        <begin position="10"/>
        <end position="171"/>
    </location>
</feature>
<evidence type="ECO:0000256" key="1">
    <source>
        <dbReference type="SAM" id="Phobius"/>
    </source>
</evidence>
<comment type="caution">
    <text evidence="3">The sequence shown here is derived from an EMBL/GenBank/DDBJ whole genome shotgun (WGS) entry which is preliminary data.</text>
</comment>
<keyword evidence="1" id="KW-0472">Membrane</keyword>
<accession>A0ABW6A943</accession>
<name>A0ABW6A943_9BACT</name>
<keyword evidence="4" id="KW-1185">Reference proteome</keyword>
<dbReference type="EMBL" id="JBHUOZ010000003">
    <property type="protein sequence ID" value="MFD2921282.1"/>
    <property type="molecule type" value="Genomic_DNA"/>
</dbReference>
<evidence type="ECO:0000259" key="2">
    <source>
        <dbReference type="Pfam" id="PF12729"/>
    </source>
</evidence>
<protein>
    <submittedName>
        <fullName evidence="3">MCP four helix bundle domain-containing protein</fullName>
    </submittedName>
</protein>
<sequence>MNLKTKLKPQQKALLIFIVLVVAIMLNNFSNWRNYTNLSKNFSSIYKDRIMPSGYIYQLHDHLYQKKLLLQQPGIPQSEKAAAIAAHNKDVSAIIKAYENTYLTPAEENYWRHFKNSLLQYNITEAGYLVNADSNHYDQATLQQHFIHSQEVLKKLSNLQATEADLLGKSSHYIINSSRIQTYLELVLLMILVIAGIIIINRSAQQAGGLYHYPGMNSYN</sequence>
<keyword evidence="1" id="KW-1133">Transmembrane helix</keyword>
<keyword evidence="1" id="KW-0812">Transmembrane</keyword>
<dbReference type="Pfam" id="PF12729">
    <property type="entry name" value="4HB_MCP_1"/>
    <property type="match status" value="1"/>
</dbReference>
<feature type="transmembrane region" description="Helical" evidence="1">
    <location>
        <begin position="12"/>
        <end position="30"/>
    </location>
</feature>
<dbReference type="Proteomes" id="UP001597511">
    <property type="component" value="Unassembled WGS sequence"/>
</dbReference>
<reference evidence="4" key="1">
    <citation type="journal article" date="2019" name="Int. J. Syst. Evol. Microbiol.">
        <title>The Global Catalogue of Microorganisms (GCM) 10K type strain sequencing project: providing services to taxonomists for standard genome sequencing and annotation.</title>
        <authorList>
            <consortium name="The Broad Institute Genomics Platform"/>
            <consortium name="The Broad Institute Genome Sequencing Center for Infectious Disease"/>
            <person name="Wu L."/>
            <person name="Ma J."/>
        </authorList>
    </citation>
    <scope>NUCLEOTIDE SEQUENCE [LARGE SCALE GENOMIC DNA]</scope>
    <source>
        <strain evidence="4">KCTC 23299</strain>
    </source>
</reference>
<proteinExistence type="predicted"/>
<evidence type="ECO:0000313" key="3">
    <source>
        <dbReference type="EMBL" id="MFD2921282.1"/>
    </source>
</evidence>
<dbReference type="RefSeq" id="WP_386101279.1">
    <property type="nucleotide sequence ID" value="NZ_JBHUOZ010000003.1"/>
</dbReference>
<dbReference type="InterPro" id="IPR024478">
    <property type="entry name" value="HlyB_4HB_MCP"/>
</dbReference>
<organism evidence="3 4">
    <name type="scientific">Terrimonas rubra</name>
    <dbReference type="NCBI Taxonomy" id="1035890"/>
    <lineage>
        <taxon>Bacteria</taxon>
        <taxon>Pseudomonadati</taxon>
        <taxon>Bacteroidota</taxon>
        <taxon>Chitinophagia</taxon>
        <taxon>Chitinophagales</taxon>
        <taxon>Chitinophagaceae</taxon>
        <taxon>Terrimonas</taxon>
    </lineage>
</organism>
<gene>
    <name evidence="3" type="ORF">ACFS6H_16265</name>
</gene>
<evidence type="ECO:0000313" key="4">
    <source>
        <dbReference type="Proteomes" id="UP001597511"/>
    </source>
</evidence>
<feature type="transmembrane region" description="Helical" evidence="1">
    <location>
        <begin position="180"/>
        <end position="200"/>
    </location>
</feature>